<reference evidence="13" key="2">
    <citation type="journal article" date="2023" name="BMC Genomics">
        <title>Pest status, molecular evolution, and epigenetic factors derived from the genome assembly of Frankliniella fusca, a thysanopteran phytovirus vector.</title>
        <authorList>
            <person name="Catto M.A."/>
            <person name="Labadie P.E."/>
            <person name="Jacobson A.L."/>
            <person name="Kennedy G.G."/>
            <person name="Srinivasan R."/>
            <person name="Hunt B.G."/>
        </authorList>
    </citation>
    <scope>NUCLEOTIDE SEQUENCE</scope>
    <source>
        <strain evidence="13">PL_HMW_Pooled</strain>
    </source>
</reference>
<dbReference type="GO" id="GO:0034386">
    <property type="term" value="F:4-aminobutyrate:2-oxoglutarate transaminase activity"/>
    <property type="evidence" value="ECO:0007669"/>
    <property type="project" value="UniProtKB-EC"/>
</dbReference>
<dbReference type="NCBIfam" id="TIGR00699">
    <property type="entry name" value="GABAtrns_euk"/>
    <property type="match status" value="1"/>
</dbReference>
<organism evidence="13 14">
    <name type="scientific">Frankliniella fusca</name>
    <dbReference type="NCBI Taxonomy" id="407009"/>
    <lineage>
        <taxon>Eukaryota</taxon>
        <taxon>Metazoa</taxon>
        <taxon>Ecdysozoa</taxon>
        <taxon>Arthropoda</taxon>
        <taxon>Hexapoda</taxon>
        <taxon>Insecta</taxon>
        <taxon>Pterygota</taxon>
        <taxon>Neoptera</taxon>
        <taxon>Paraneoptera</taxon>
        <taxon>Thysanoptera</taxon>
        <taxon>Terebrantia</taxon>
        <taxon>Thripoidea</taxon>
        <taxon>Thripidae</taxon>
        <taxon>Frankliniella</taxon>
    </lineage>
</organism>
<evidence type="ECO:0000256" key="5">
    <source>
        <dbReference type="ARBA" id="ARBA00022576"/>
    </source>
</evidence>
<dbReference type="EC" id="2.6.1.19" evidence="4"/>
<dbReference type="GO" id="GO:0005739">
    <property type="term" value="C:mitochondrion"/>
    <property type="evidence" value="ECO:0007669"/>
    <property type="project" value="TreeGrafter"/>
</dbReference>
<dbReference type="PROSITE" id="PS51257">
    <property type="entry name" value="PROKAR_LIPOPROTEIN"/>
    <property type="match status" value="1"/>
</dbReference>
<keyword evidence="14" id="KW-1185">Reference proteome</keyword>
<dbReference type="GO" id="GO:0047298">
    <property type="term" value="F:(S)-3-amino-2-methylpropionate transaminase activity"/>
    <property type="evidence" value="ECO:0007669"/>
    <property type="project" value="UniProtKB-EC"/>
</dbReference>
<feature type="signal peptide" evidence="12">
    <location>
        <begin position="1"/>
        <end position="27"/>
    </location>
</feature>
<protein>
    <recommendedName>
        <fullName evidence="10">(S)-3-amino-2-methylpropionate transaminase</fullName>
        <ecNumber evidence="4">2.6.1.19</ecNumber>
        <ecNumber evidence="3">2.6.1.22</ecNumber>
    </recommendedName>
    <alternativeName>
        <fullName evidence="11">GABA aminotransferase</fullName>
    </alternativeName>
    <alternativeName>
        <fullName evidence="9">Gamma-amino-N-butyrate transaminase</fullName>
    </alternativeName>
    <alternativeName>
        <fullName evidence="8">L-AIBAT</fullName>
    </alternativeName>
</protein>
<keyword evidence="7" id="KW-0663">Pyridoxal phosphate</keyword>
<evidence type="ECO:0000256" key="12">
    <source>
        <dbReference type="SAM" id="SignalP"/>
    </source>
</evidence>
<evidence type="ECO:0000256" key="8">
    <source>
        <dbReference type="ARBA" id="ARBA00029760"/>
    </source>
</evidence>
<evidence type="ECO:0000313" key="13">
    <source>
        <dbReference type="EMBL" id="KAK3924316.1"/>
    </source>
</evidence>
<dbReference type="InterPro" id="IPR015421">
    <property type="entry name" value="PyrdxlP-dep_Trfase_major"/>
</dbReference>
<dbReference type="GO" id="GO:0030170">
    <property type="term" value="F:pyridoxal phosphate binding"/>
    <property type="evidence" value="ECO:0007669"/>
    <property type="project" value="InterPro"/>
</dbReference>
<name>A0AAE1HPA1_9NEOP</name>
<evidence type="ECO:0000256" key="2">
    <source>
        <dbReference type="ARBA" id="ARBA00008954"/>
    </source>
</evidence>
<comment type="cofactor">
    <cofactor evidence="1">
        <name>pyridoxal 5'-phosphate</name>
        <dbReference type="ChEBI" id="CHEBI:597326"/>
    </cofactor>
</comment>
<evidence type="ECO:0000256" key="4">
    <source>
        <dbReference type="ARBA" id="ARBA00012912"/>
    </source>
</evidence>
<evidence type="ECO:0000256" key="1">
    <source>
        <dbReference type="ARBA" id="ARBA00001933"/>
    </source>
</evidence>
<dbReference type="EMBL" id="JAHWGI010001172">
    <property type="protein sequence ID" value="KAK3924316.1"/>
    <property type="molecule type" value="Genomic_DNA"/>
</dbReference>
<dbReference type="Gene3D" id="3.90.1150.10">
    <property type="entry name" value="Aspartate Aminotransferase, domain 1"/>
    <property type="match status" value="1"/>
</dbReference>
<dbReference type="InterPro" id="IPR004631">
    <property type="entry name" value="4NH2But_aminotransferase_euk"/>
</dbReference>
<comment type="similarity">
    <text evidence="2">Belongs to the class-III pyridoxal-phosphate-dependent aminotransferase family.</text>
</comment>
<keyword evidence="6" id="KW-0808">Transferase</keyword>
<evidence type="ECO:0000313" key="14">
    <source>
        <dbReference type="Proteomes" id="UP001219518"/>
    </source>
</evidence>
<feature type="chain" id="PRO_5042047412" description="(S)-3-amino-2-methylpropionate transaminase" evidence="12">
    <location>
        <begin position="28"/>
        <end position="2421"/>
    </location>
</feature>
<evidence type="ECO:0000256" key="7">
    <source>
        <dbReference type="ARBA" id="ARBA00022898"/>
    </source>
</evidence>
<evidence type="ECO:0000256" key="6">
    <source>
        <dbReference type="ARBA" id="ARBA00022679"/>
    </source>
</evidence>
<dbReference type="InterPro" id="IPR015424">
    <property type="entry name" value="PyrdxlP-dep_Trfase"/>
</dbReference>
<evidence type="ECO:0000256" key="11">
    <source>
        <dbReference type="ARBA" id="ARBA00031787"/>
    </source>
</evidence>
<dbReference type="InterPro" id="IPR005814">
    <property type="entry name" value="Aminotrans_3"/>
</dbReference>
<dbReference type="PANTHER" id="PTHR43206:SF1">
    <property type="entry name" value="4-AMINOBUTYRATE AMINOTRANSFERASE, MITOCHONDRIAL"/>
    <property type="match status" value="1"/>
</dbReference>
<evidence type="ECO:0000256" key="9">
    <source>
        <dbReference type="ARBA" id="ARBA00030204"/>
    </source>
</evidence>
<evidence type="ECO:0000256" key="3">
    <source>
        <dbReference type="ARBA" id="ARBA00012876"/>
    </source>
</evidence>
<sequence>MKTGGWCRMQTWCAVVLLIALSACIRAHDTLTVTDGLKRDSPSRDELQQLIKGELNDGKKRLLQRSLNKELRDRDSINVTPLFTWKLGTIKGTAASTFRSFNQSFILSGKILYRIIEGPGPSNYSTEQVAMFPEFLGEVAFMESVEWDGLLILVTAYKEGLLQLFTVAQTNEVILRQSIACYGIPTDAEFFMQDEKLFLIVSAKNGSALVPTTIYRWYGTQLDEIEDNKHLLIEASAVSTFPFRESVIITVAVGAKGSRTAGLEIFQRTGNKLELIQFLPTSQPSALQHYTFHSENYLLVSMVEGPSIICWWAGTEMIIWDYVKHEESIRSVGVGYIRGETLLLLAEKTRIKVFRPTAASFQFIAEHEFRSTVQSASLYSKDNSLSLLAITELDGQMVPYVLELQLVFKAATVNHIPPGLEDPLLKCISELEYRIRSRRSKLQDISSLKLVLPQLVPSGASIRNVTLSQESSTTMVMSGSALKNRIQQSSQNALLLSGSLKNVVMKSTPSTLSGRLTTSELTSNLIKMESVHIADLNNRKFDPSTLLMRNKNQKMTGKVTVDTINVGSLTVGRLNHMKIEELLRKSVDHQTISGLQLVKHVKAKKVDLSANIPINGISISHIVTSKSPDVVTVTGTKTLAGLNLQQLAVGLLNNVNFTQWIASLQQNLPTPMPPRYPGTKTYKSTSNLKVHNLTVNGKINGVPINDLLGTLFLKGLNQHIHGDIVYNSELTVQNLHANQFNEIPTASLLTRHTNQIVSGSLLVEGISGNDIIVEKLNGLKLSEEAAYLNSPLPVSTPVTFSSLESHELILPPKASIAGQQVGRRLLHEPKVIYEGTVRVEGELKLMDVNLEQAKVILDGKPVDFKHLQLNYWTKSDQSIHYIQGSSNELHVENLATSTINGHRPENFVSMSTKNLQGTWHFPNATVVGNLDHALSATQSPVSPKELSAIIVKTSGKYEVSGRKLFLGGLTVTHLSTKTLNSKNVADTLGRVKKGRKYQEIWVGGDLIVYSNLTVGSVNKWNICDRLSNALLIDWPGHIPSATIAAVSAININVSTINGIPFNVINGPNPNYVPRVHKVTLKGNVFLPYFKNVQFINNKSVTTDYLDRVVDKTKIAVIRGRKTFASQLKVHGTFDAVDYNGVKLKDLFDNALSKTRDQTILVPIEIQDVVANELQAYQVNNVDVGNLLSTELKSRQVIEGDLLFTSDIDVSGRLTTGHLSTDTSGRDCPLDRVAARLQTLDGRRWSNLIVLGDLTWSKNLAQRVPGLSYYLGSAVTRSSNQIISGEIKFNGNVAVDNFNSLKQINDIDIVGISMDSLRKSLPRQVIHTHTVFMSRLNTSSVTVLGNVNAKVVDGVKIPNFNNSLVRIDGDQKVAGSKRFLQDTVNGLLSTNIACYDQPMLPPIHFQAPVDVKKDFWFETLDGFKFDDFVAQRVTLDSLQHIDGHITFIRDLSIEGEMVAPRINNLDIGDIVQLDSLEEQDIRGKKQFLQSLRVDGPMEVDNLETVSLRMAYSAALFKDENATIFGDLILGNIATMNSNLDVIDSVNSERISNLVRLLGSHSERNLAGVRSIARTINETNLLLEARGDLSELLYLESVADATVSFTNTYKAIERESDGSESVIDVHGWASYAHCGLPETCLCPAQYTIRTAHGIQSKLDIEWRTGLKHNSTQRSFIFHLKNPFVTVIVKTNTVSRDSRCRLRGVDYLQEVTLLSWVEMGSNEVQREFTVNIAPEPIIGYISDVKTIVIGSRIYVIFGIFYNADLDTNNINSVIVHIDRATRKARIVAEFPTRGVLNLDVFSTAKGQHIVVGNSFDSAAQSTKVSLDIYRFNAITEQLTLVKSVPTDSIVSIVSVVQGGDSLIVIAQKQSYAPVMVLKHDPVHDDYHFVQQLNSNTLPNGLGVFYVGQPGVSDAYLGVTTVDDRFYLYKFNHIEGFKHVMQTELKGAQGCWAASRPLHMLAGEPQTPVVKTEIPGPRSRELLTELSAIQQAGSVQLFADYERSLGNYLVDADGNALLDVYTQISSMPLGYNHPDLLRVMDNPHNVKTLVNRPALGVFPGQDWPKRLNNILSQVAPKGLTQLTTMMCGSCSNENAYKNMFIRYRTQQRGEKVDFSAEELASCMVNQKPGSPDLSILSFQGAFHGRTMGVLSTTHSKAIHKLDVPAFDWPIARFPQYKYPLEENERENAEEDRRCLAQVEELFEQWKKKGCDIAGITVEPIQAEGGDNPGSPSFFQGLQKIAHKHGAALLIDEVQTGGGPTGKFWCHEHFDLPTPPDVVTFSKKMLMGGYFHKPDLTPSQPYRVFNTWMGDPGKVLLLQEVLKVIRRDELLSVVRAAGDVLYKGLRALEAEFPHLLSATRGRGTFLAVNAPSGKARDDLVARLRAKGVQSGGCGELSIRLRPALIFQERHAHLFLDIFRQVLKETK</sequence>
<accession>A0AAE1HPA1</accession>
<proteinExistence type="inferred from homology"/>
<comment type="caution">
    <text evidence="13">The sequence shown here is derived from an EMBL/GenBank/DDBJ whole genome shotgun (WGS) entry which is preliminary data.</text>
</comment>
<gene>
    <name evidence="13" type="ORF">KUF71_012283</name>
</gene>
<dbReference type="CDD" id="cd00610">
    <property type="entry name" value="OAT_like"/>
    <property type="match status" value="1"/>
</dbReference>
<dbReference type="EC" id="2.6.1.22" evidence="3"/>
<dbReference type="GO" id="GO:0009450">
    <property type="term" value="P:gamma-aminobutyric acid catabolic process"/>
    <property type="evidence" value="ECO:0007669"/>
    <property type="project" value="TreeGrafter"/>
</dbReference>
<keyword evidence="12" id="KW-0732">Signal</keyword>
<dbReference type="PANTHER" id="PTHR43206">
    <property type="entry name" value="AMINOTRANSFERASE"/>
    <property type="match status" value="1"/>
</dbReference>
<dbReference type="SUPFAM" id="SSF53383">
    <property type="entry name" value="PLP-dependent transferases"/>
    <property type="match status" value="1"/>
</dbReference>
<reference evidence="13" key="1">
    <citation type="submission" date="2021-07" db="EMBL/GenBank/DDBJ databases">
        <authorList>
            <person name="Catto M.A."/>
            <person name="Jacobson A."/>
            <person name="Kennedy G."/>
            <person name="Labadie P."/>
            <person name="Hunt B.G."/>
            <person name="Srinivasan R."/>
        </authorList>
    </citation>
    <scope>NUCLEOTIDE SEQUENCE</scope>
    <source>
        <strain evidence="13">PL_HMW_Pooled</strain>
        <tissue evidence="13">Head</tissue>
    </source>
</reference>
<keyword evidence="5 13" id="KW-0032">Aminotransferase</keyword>
<dbReference type="Pfam" id="PF00202">
    <property type="entry name" value="Aminotran_3"/>
    <property type="match status" value="1"/>
</dbReference>
<dbReference type="Proteomes" id="UP001219518">
    <property type="component" value="Unassembled WGS sequence"/>
</dbReference>
<dbReference type="FunFam" id="3.40.640.10:FF:000029">
    <property type="entry name" value="4-aminobutyrate aminotransferase, mitochondrial"/>
    <property type="match status" value="1"/>
</dbReference>
<evidence type="ECO:0000256" key="10">
    <source>
        <dbReference type="ARBA" id="ARBA00030857"/>
    </source>
</evidence>
<dbReference type="InterPro" id="IPR015422">
    <property type="entry name" value="PyrdxlP-dep_Trfase_small"/>
</dbReference>
<dbReference type="Gene3D" id="3.40.640.10">
    <property type="entry name" value="Type I PLP-dependent aspartate aminotransferase-like (Major domain)"/>
    <property type="match status" value="1"/>
</dbReference>